<keyword evidence="1" id="KW-1133">Transmembrane helix</keyword>
<feature type="transmembrane region" description="Helical" evidence="1">
    <location>
        <begin position="102"/>
        <end position="124"/>
    </location>
</feature>
<feature type="transmembrane region" description="Helical" evidence="1">
    <location>
        <begin position="39"/>
        <end position="60"/>
    </location>
</feature>
<evidence type="ECO:0000313" key="2">
    <source>
        <dbReference type="EMBL" id="XDI05537.1"/>
    </source>
</evidence>
<accession>A0AB39BHS1</accession>
<sequence>MRRFLVSLIANAIALWLTTLIVAGVKIDSFGDDGALDTILTYLFVALIFGIVNGIIGSAIRIVAFPLYILTLGIIALFVNALLLWLVSVVTGWFGFGLVVDGFWSTVFGALVLAILSAIIGAILRPLAGRRDR</sequence>
<keyword evidence="1" id="KW-0812">Transmembrane</keyword>
<evidence type="ECO:0000256" key="1">
    <source>
        <dbReference type="SAM" id="Phobius"/>
    </source>
</evidence>
<name>A0AB39BHS1_9MICO</name>
<dbReference type="AlphaFoldDB" id="A0AB39BHS1"/>
<reference evidence="2" key="1">
    <citation type="submission" date="2024-05" db="EMBL/GenBank/DDBJ databases">
        <title>Herbiconiux sp. A18JL235.</title>
        <authorList>
            <person name="Zhang G."/>
        </authorList>
    </citation>
    <scope>NUCLEOTIDE SEQUENCE</scope>
    <source>
        <strain evidence="2">A18JL235</strain>
    </source>
</reference>
<feature type="transmembrane region" description="Helical" evidence="1">
    <location>
        <begin position="67"/>
        <end position="96"/>
    </location>
</feature>
<keyword evidence="1" id="KW-0472">Membrane</keyword>
<organism evidence="2">
    <name type="scientific">Herbiconiux sp. A18JL235</name>
    <dbReference type="NCBI Taxonomy" id="3152363"/>
    <lineage>
        <taxon>Bacteria</taxon>
        <taxon>Bacillati</taxon>
        <taxon>Actinomycetota</taxon>
        <taxon>Actinomycetes</taxon>
        <taxon>Micrococcales</taxon>
        <taxon>Microbacteriaceae</taxon>
        <taxon>Herbiconiux</taxon>
    </lineage>
</organism>
<dbReference type="PANTHER" id="PTHR37309:SF1">
    <property type="entry name" value="SLR0284 PROTEIN"/>
    <property type="match status" value="1"/>
</dbReference>
<gene>
    <name evidence="2" type="ORF">ABFY20_00170</name>
</gene>
<protein>
    <submittedName>
        <fullName evidence="2">Phage holin family protein</fullName>
    </submittedName>
</protein>
<dbReference type="PANTHER" id="PTHR37309">
    <property type="entry name" value="SLR0284 PROTEIN"/>
    <property type="match status" value="1"/>
</dbReference>
<dbReference type="EMBL" id="CP162511">
    <property type="protein sequence ID" value="XDI05537.1"/>
    <property type="molecule type" value="Genomic_DNA"/>
</dbReference>
<proteinExistence type="predicted"/>
<dbReference type="InterPro" id="IPR007165">
    <property type="entry name" value="Phage_holin_4_2"/>
</dbReference>
<dbReference type="RefSeq" id="WP_171706700.1">
    <property type="nucleotide sequence ID" value="NZ_CP162511.1"/>
</dbReference>
<dbReference type="Pfam" id="PF04020">
    <property type="entry name" value="Phage_holin_4_2"/>
    <property type="match status" value="1"/>
</dbReference>